<dbReference type="InterPro" id="IPR039425">
    <property type="entry name" value="RNA_pol_sigma-70-like"/>
</dbReference>
<dbReference type="InterPro" id="IPR036388">
    <property type="entry name" value="WH-like_DNA-bd_sf"/>
</dbReference>
<sequence>MKVAAVTFDEYVRTRGPALVRLAWLIAGDRHLGEDLVQEVLARAYPRWKRIVAGGSPDMYLRRMLVNSHVSWRRKRSSTEVADGGDRVESAGDTDLQARAAERDAMWRLINRLPPKQRITIVLRFYEDLDDASIAEILDCSPATVRTHTMRALTTLRVLHPDPAKETLQ</sequence>
<dbReference type="AlphaFoldDB" id="A0A8J3Z1T0"/>
<feature type="domain" description="RNA polymerase sigma factor 70 region 4 type 2" evidence="7">
    <location>
        <begin position="104"/>
        <end position="156"/>
    </location>
</feature>
<evidence type="ECO:0000313" key="9">
    <source>
        <dbReference type="Proteomes" id="UP000612585"/>
    </source>
</evidence>
<evidence type="ECO:0000256" key="1">
    <source>
        <dbReference type="ARBA" id="ARBA00010641"/>
    </source>
</evidence>
<dbReference type="SUPFAM" id="SSF88659">
    <property type="entry name" value="Sigma3 and sigma4 domains of RNA polymerase sigma factors"/>
    <property type="match status" value="1"/>
</dbReference>
<dbReference type="NCBIfam" id="TIGR02983">
    <property type="entry name" value="SigE-fam_strep"/>
    <property type="match status" value="1"/>
</dbReference>
<keyword evidence="3" id="KW-0731">Sigma factor</keyword>
<dbReference type="PANTHER" id="PTHR43133:SF50">
    <property type="entry name" value="ECF RNA POLYMERASE SIGMA FACTOR SIGM"/>
    <property type="match status" value="1"/>
</dbReference>
<dbReference type="PANTHER" id="PTHR43133">
    <property type="entry name" value="RNA POLYMERASE ECF-TYPE SIGMA FACTO"/>
    <property type="match status" value="1"/>
</dbReference>
<dbReference type="InterPro" id="IPR007627">
    <property type="entry name" value="RNA_pol_sigma70_r2"/>
</dbReference>
<proteinExistence type="inferred from homology"/>
<evidence type="ECO:0000259" key="6">
    <source>
        <dbReference type="Pfam" id="PF04542"/>
    </source>
</evidence>
<dbReference type="InterPro" id="IPR013249">
    <property type="entry name" value="RNA_pol_sigma70_r4_t2"/>
</dbReference>
<accession>A0A8J3Z1T0</accession>
<dbReference type="NCBIfam" id="TIGR02937">
    <property type="entry name" value="sigma70-ECF"/>
    <property type="match status" value="1"/>
</dbReference>
<dbReference type="InterPro" id="IPR013324">
    <property type="entry name" value="RNA_pol_sigma_r3/r4-like"/>
</dbReference>
<dbReference type="Gene3D" id="1.10.1740.10">
    <property type="match status" value="1"/>
</dbReference>
<dbReference type="CDD" id="cd06171">
    <property type="entry name" value="Sigma70_r4"/>
    <property type="match status" value="1"/>
</dbReference>
<evidence type="ECO:0000256" key="4">
    <source>
        <dbReference type="ARBA" id="ARBA00023125"/>
    </source>
</evidence>
<gene>
    <name evidence="8" type="ORF">Vau01_033770</name>
</gene>
<dbReference type="Pfam" id="PF04542">
    <property type="entry name" value="Sigma70_r2"/>
    <property type="match status" value="1"/>
</dbReference>
<dbReference type="Proteomes" id="UP000612585">
    <property type="component" value="Unassembled WGS sequence"/>
</dbReference>
<dbReference type="GO" id="GO:0006352">
    <property type="term" value="P:DNA-templated transcription initiation"/>
    <property type="evidence" value="ECO:0007669"/>
    <property type="project" value="InterPro"/>
</dbReference>
<keyword evidence="5" id="KW-0804">Transcription</keyword>
<dbReference type="Gene3D" id="1.10.10.10">
    <property type="entry name" value="Winged helix-like DNA-binding domain superfamily/Winged helix DNA-binding domain"/>
    <property type="match status" value="1"/>
</dbReference>
<evidence type="ECO:0000313" key="8">
    <source>
        <dbReference type="EMBL" id="GIJ55861.1"/>
    </source>
</evidence>
<name>A0A8J3Z1T0_9ACTN</name>
<evidence type="ECO:0000256" key="5">
    <source>
        <dbReference type="ARBA" id="ARBA00023163"/>
    </source>
</evidence>
<dbReference type="InterPro" id="IPR013325">
    <property type="entry name" value="RNA_pol_sigma_r2"/>
</dbReference>
<dbReference type="GO" id="GO:0003677">
    <property type="term" value="F:DNA binding"/>
    <property type="evidence" value="ECO:0007669"/>
    <property type="project" value="UniProtKB-KW"/>
</dbReference>
<organism evidence="8 9">
    <name type="scientific">Virgisporangium aurantiacum</name>
    <dbReference type="NCBI Taxonomy" id="175570"/>
    <lineage>
        <taxon>Bacteria</taxon>
        <taxon>Bacillati</taxon>
        <taxon>Actinomycetota</taxon>
        <taxon>Actinomycetes</taxon>
        <taxon>Micromonosporales</taxon>
        <taxon>Micromonosporaceae</taxon>
        <taxon>Virgisporangium</taxon>
    </lineage>
</organism>
<comment type="similarity">
    <text evidence="1">Belongs to the sigma-70 factor family. ECF subfamily.</text>
</comment>
<dbReference type="SUPFAM" id="SSF88946">
    <property type="entry name" value="Sigma2 domain of RNA polymerase sigma factors"/>
    <property type="match status" value="1"/>
</dbReference>
<evidence type="ECO:0000256" key="3">
    <source>
        <dbReference type="ARBA" id="ARBA00023082"/>
    </source>
</evidence>
<keyword evidence="2" id="KW-0805">Transcription regulation</keyword>
<dbReference type="GO" id="GO:0016987">
    <property type="term" value="F:sigma factor activity"/>
    <property type="evidence" value="ECO:0007669"/>
    <property type="project" value="UniProtKB-KW"/>
</dbReference>
<feature type="domain" description="RNA polymerase sigma-70 region 2" evidence="6">
    <location>
        <begin position="12"/>
        <end position="78"/>
    </location>
</feature>
<dbReference type="EMBL" id="BOPG01000022">
    <property type="protein sequence ID" value="GIJ55861.1"/>
    <property type="molecule type" value="Genomic_DNA"/>
</dbReference>
<keyword evidence="9" id="KW-1185">Reference proteome</keyword>
<evidence type="ECO:0000259" key="7">
    <source>
        <dbReference type="Pfam" id="PF08281"/>
    </source>
</evidence>
<dbReference type="InterPro" id="IPR014325">
    <property type="entry name" value="RNA_pol_sigma-E_actinobac"/>
</dbReference>
<keyword evidence="4" id="KW-0238">DNA-binding</keyword>
<evidence type="ECO:0000256" key="2">
    <source>
        <dbReference type="ARBA" id="ARBA00023015"/>
    </source>
</evidence>
<reference evidence="8" key="1">
    <citation type="submission" date="2021-01" db="EMBL/GenBank/DDBJ databases">
        <title>Whole genome shotgun sequence of Virgisporangium aurantiacum NBRC 16421.</title>
        <authorList>
            <person name="Komaki H."/>
            <person name="Tamura T."/>
        </authorList>
    </citation>
    <scope>NUCLEOTIDE SEQUENCE</scope>
    <source>
        <strain evidence="8">NBRC 16421</strain>
    </source>
</reference>
<comment type="caution">
    <text evidence="8">The sequence shown here is derived from an EMBL/GenBank/DDBJ whole genome shotgun (WGS) entry which is preliminary data.</text>
</comment>
<protein>
    <submittedName>
        <fullName evidence="8">RNA polymerase subunit sigma-24</fullName>
    </submittedName>
</protein>
<dbReference type="Pfam" id="PF08281">
    <property type="entry name" value="Sigma70_r4_2"/>
    <property type="match status" value="1"/>
</dbReference>
<dbReference type="InterPro" id="IPR014284">
    <property type="entry name" value="RNA_pol_sigma-70_dom"/>
</dbReference>